<dbReference type="PROSITE" id="PS00623">
    <property type="entry name" value="GMC_OXRED_1"/>
    <property type="match status" value="1"/>
</dbReference>
<feature type="binding site" evidence="5">
    <location>
        <position position="222"/>
    </location>
    <ligand>
        <name>FAD</name>
        <dbReference type="ChEBI" id="CHEBI:57692"/>
    </ligand>
</feature>
<evidence type="ECO:0000256" key="6">
    <source>
        <dbReference type="RuleBase" id="RU003968"/>
    </source>
</evidence>
<evidence type="ECO:0000256" key="2">
    <source>
        <dbReference type="ARBA" id="ARBA00010790"/>
    </source>
</evidence>
<dbReference type="InterPro" id="IPR023978">
    <property type="entry name" value="GMC_oxidoreductase_bact"/>
</dbReference>
<keyword evidence="10" id="KW-1185">Reference proteome</keyword>
<evidence type="ECO:0000313" key="10">
    <source>
        <dbReference type="Proteomes" id="UP000440096"/>
    </source>
</evidence>
<dbReference type="Gene3D" id="3.50.50.60">
    <property type="entry name" value="FAD/NAD(P)-binding domain"/>
    <property type="match status" value="1"/>
</dbReference>
<dbReference type="RefSeq" id="WP_154758672.1">
    <property type="nucleotide sequence ID" value="NZ_WMBA01000035.1"/>
</dbReference>
<dbReference type="PROSITE" id="PS00624">
    <property type="entry name" value="GMC_OXRED_2"/>
    <property type="match status" value="1"/>
</dbReference>
<feature type="domain" description="Glucose-methanol-choline oxidoreductase N-terminal" evidence="8">
    <location>
        <begin position="257"/>
        <end position="271"/>
    </location>
</feature>
<dbReference type="SUPFAM" id="SSF51905">
    <property type="entry name" value="FAD/NAD(P)-binding domain"/>
    <property type="match status" value="1"/>
</dbReference>
<accession>A0A6N7YXA0</accession>
<evidence type="ECO:0000256" key="4">
    <source>
        <dbReference type="ARBA" id="ARBA00022827"/>
    </source>
</evidence>
<name>A0A6N7YXA0_9PSEU</name>
<proteinExistence type="inferred from homology"/>
<dbReference type="NCBIfam" id="TIGR03970">
    <property type="entry name" value="Rv0697"/>
    <property type="match status" value="1"/>
</dbReference>
<dbReference type="SUPFAM" id="SSF54373">
    <property type="entry name" value="FAD-linked reductases, C-terminal domain"/>
    <property type="match status" value="1"/>
</dbReference>
<sequence length="529" mass="56594">MHDVIVVGAGSAGSVLAMRLSEDPNCRVLVIEAGDVPTSEDLFPTAARFSANREATTVPNHPNTWSYELSITSDRRWKTPRGKILGGSSAINGSYFVRGVPADFDEWAALGLDGWSYEDVLPSFRAIETDQDFDTHAHGTAGPIEVRRAANELLSPLSVGFLEACERSGFPVEPDKNAGSAPGAGLLPGNVTLEGFRSQPGVRCIVPHLGRSNLTVMGNTQVQRILFDGQRAVGVEAVGPAGDRTNFMADEVVLSAGPFNSPHLLMVSGVGPADMLRRAGIEIVQDMPGVGRDWFDDPCIWVPYRPTPELAIHRQEMFAPQAALNFDSGNAPAGDLEVILFAQPMGALGHAMCVILHREDSRGSMEIVSPDPGVPLRLAYNFGSAGRDIERLASAVATCLDIMHQSPFHDQIEEIAPHISQFYKDDTGLTTWVRDVFGATAHTAGSLSMGKSTSESTVVDRNLRVHGLENLRVADASVFPTPLHRGPFATTMMIGQKAAGLICDGDEKSSRQSAEGYLLASNGGVADGR</sequence>
<keyword evidence="9" id="KW-0560">Oxidoreductase</keyword>
<dbReference type="Pfam" id="PF05199">
    <property type="entry name" value="GMC_oxred_C"/>
    <property type="match status" value="1"/>
</dbReference>
<keyword evidence="3 6" id="KW-0285">Flavoprotein</keyword>
<dbReference type="GO" id="GO:0016614">
    <property type="term" value="F:oxidoreductase activity, acting on CH-OH group of donors"/>
    <property type="evidence" value="ECO:0007669"/>
    <property type="project" value="InterPro"/>
</dbReference>
<dbReference type="OrthoDB" id="9785276at2"/>
<dbReference type="PANTHER" id="PTHR11552:SF147">
    <property type="entry name" value="CHOLINE DEHYDROGENASE, MITOCHONDRIAL"/>
    <property type="match status" value="1"/>
</dbReference>
<feature type="domain" description="Glucose-methanol-choline oxidoreductase N-terminal" evidence="7">
    <location>
        <begin position="82"/>
        <end position="105"/>
    </location>
</feature>
<dbReference type="PIRSF" id="PIRSF000137">
    <property type="entry name" value="Alcohol_oxidase"/>
    <property type="match status" value="1"/>
</dbReference>
<evidence type="ECO:0000259" key="7">
    <source>
        <dbReference type="PROSITE" id="PS00623"/>
    </source>
</evidence>
<keyword evidence="4 5" id="KW-0274">FAD</keyword>
<dbReference type="InterPro" id="IPR036188">
    <property type="entry name" value="FAD/NAD-bd_sf"/>
</dbReference>
<dbReference type="InterPro" id="IPR007867">
    <property type="entry name" value="GMC_OxRtase_C"/>
</dbReference>
<reference evidence="9 10" key="1">
    <citation type="submission" date="2019-11" db="EMBL/GenBank/DDBJ databases">
        <title>Draft genome of Amycolatopsis RM579.</title>
        <authorList>
            <person name="Duangmal K."/>
            <person name="Mingma R."/>
        </authorList>
    </citation>
    <scope>NUCLEOTIDE SEQUENCE [LARGE SCALE GENOMIC DNA]</scope>
    <source>
        <strain evidence="9 10">RM579</strain>
    </source>
</reference>
<comment type="similarity">
    <text evidence="2 6">Belongs to the GMC oxidoreductase family.</text>
</comment>
<evidence type="ECO:0000256" key="3">
    <source>
        <dbReference type="ARBA" id="ARBA00022630"/>
    </source>
</evidence>
<protein>
    <submittedName>
        <fullName evidence="9">Mycofactocin system GMC family oxidoreductase MftG</fullName>
        <ecNumber evidence="9">1.-.-.-</ecNumber>
    </submittedName>
</protein>
<evidence type="ECO:0000259" key="8">
    <source>
        <dbReference type="PROSITE" id="PS00624"/>
    </source>
</evidence>
<evidence type="ECO:0000256" key="1">
    <source>
        <dbReference type="ARBA" id="ARBA00001974"/>
    </source>
</evidence>
<evidence type="ECO:0000313" key="9">
    <source>
        <dbReference type="EMBL" id="MTD56508.1"/>
    </source>
</evidence>
<gene>
    <name evidence="9" type="primary">mftG</name>
    <name evidence="9" type="ORF">GKO32_21395</name>
</gene>
<evidence type="ECO:0000256" key="5">
    <source>
        <dbReference type="PIRSR" id="PIRSR000137-2"/>
    </source>
</evidence>
<dbReference type="Gene3D" id="3.30.410.40">
    <property type="match status" value="1"/>
</dbReference>
<organism evidence="9 10">
    <name type="scientific">Amycolatopsis pithecellobii</name>
    <dbReference type="NCBI Taxonomy" id="664692"/>
    <lineage>
        <taxon>Bacteria</taxon>
        <taxon>Bacillati</taxon>
        <taxon>Actinomycetota</taxon>
        <taxon>Actinomycetes</taxon>
        <taxon>Pseudonocardiales</taxon>
        <taxon>Pseudonocardiaceae</taxon>
        <taxon>Amycolatopsis</taxon>
    </lineage>
</organism>
<dbReference type="AlphaFoldDB" id="A0A6N7YXA0"/>
<dbReference type="InterPro" id="IPR012132">
    <property type="entry name" value="GMC_OxRdtase"/>
</dbReference>
<dbReference type="Proteomes" id="UP000440096">
    <property type="component" value="Unassembled WGS sequence"/>
</dbReference>
<dbReference type="PANTHER" id="PTHR11552">
    <property type="entry name" value="GLUCOSE-METHANOL-CHOLINE GMC OXIDOREDUCTASE"/>
    <property type="match status" value="1"/>
</dbReference>
<dbReference type="InterPro" id="IPR000172">
    <property type="entry name" value="GMC_OxRdtase_N"/>
</dbReference>
<dbReference type="EC" id="1.-.-.-" evidence="9"/>
<comment type="cofactor">
    <cofactor evidence="1 5">
        <name>FAD</name>
        <dbReference type="ChEBI" id="CHEBI:57692"/>
    </cofactor>
</comment>
<dbReference type="GO" id="GO:0050660">
    <property type="term" value="F:flavin adenine dinucleotide binding"/>
    <property type="evidence" value="ECO:0007669"/>
    <property type="project" value="InterPro"/>
</dbReference>
<dbReference type="Pfam" id="PF00732">
    <property type="entry name" value="GMC_oxred_N"/>
    <property type="match status" value="1"/>
</dbReference>
<comment type="caution">
    <text evidence="9">The sequence shown here is derived from an EMBL/GenBank/DDBJ whole genome shotgun (WGS) entry which is preliminary data.</text>
</comment>
<dbReference type="EMBL" id="WMBA01000035">
    <property type="protein sequence ID" value="MTD56508.1"/>
    <property type="molecule type" value="Genomic_DNA"/>
</dbReference>